<evidence type="ECO:0000259" key="1">
    <source>
        <dbReference type="Pfam" id="PF00857"/>
    </source>
</evidence>
<dbReference type="EMBL" id="RXPE01000002">
    <property type="protein sequence ID" value="RTR30339.1"/>
    <property type="molecule type" value="Genomic_DNA"/>
</dbReference>
<dbReference type="Proteomes" id="UP000277766">
    <property type="component" value="Unassembled WGS sequence"/>
</dbReference>
<organism evidence="2 3">
    <name type="scientific">Deinococcus radiophilus</name>
    <dbReference type="NCBI Taxonomy" id="32062"/>
    <lineage>
        <taxon>Bacteria</taxon>
        <taxon>Thermotogati</taxon>
        <taxon>Deinococcota</taxon>
        <taxon>Deinococci</taxon>
        <taxon>Deinococcales</taxon>
        <taxon>Deinococcaceae</taxon>
        <taxon>Deinococcus</taxon>
    </lineage>
</organism>
<dbReference type="OrthoDB" id="9785724at2"/>
<accession>A0A3S0KH11</accession>
<reference evidence="2 3" key="1">
    <citation type="submission" date="2018-12" db="EMBL/GenBank/DDBJ databases">
        <title>Deinococcus radiophilus ATCC 27603 genome sequencing and assembly.</title>
        <authorList>
            <person name="Maclea K.S."/>
            <person name="Maynard C.R."/>
        </authorList>
    </citation>
    <scope>NUCLEOTIDE SEQUENCE [LARGE SCALE GENOMIC DNA]</scope>
    <source>
        <strain evidence="2 3">ATCC 27603</strain>
    </source>
</reference>
<gene>
    <name evidence="2" type="ORF">EJ104_02230</name>
</gene>
<proteinExistence type="predicted"/>
<keyword evidence="3" id="KW-1185">Reference proteome</keyword>
<name>A0A3S0KH11_9DEIO</name>
<dbReference type="Pfam" id="PF00857">
    <property type="entry name" value="Isochorismatase"/>
    <property type="match status" value="1"/>
</dbReference>
<protein>
    <submittedName>
        <fullName evidence="2">Isochorismatase family protein</fullName>
    </submittedName>
</protein>
<dbReference type="Gene3D" id="3.40.50.850">
    <property type="entry name" value="Isochorismatase-like"/>
    <property type="match status" value="1"/>
</dbReference>
<feature type="domain" description="Isochorismatase-like" evidence="1">
    <location>
        <begin position="1"/>
        <end position="95"/>
    </location>
</feature>
<dbReference type="SUPFAM" id="SSF52499">
    <property type="entry name" value="Isochorismatase-like hydrolases"/>
    <property type="match status" value="1"/>
</dbReference>
<evidence type="ECO:0000313" key="2">
    <source>
        <dbReference type="EMBL" id="RTR30339.1"/>
    </source>
</evidence>
<dbReference type="InterPro" id="IPR000868">
    <property type="entry name" value="Isochorismatase-like_dom"/>
</dbReference>
<evidence type="ECO:0000313" key="3">
    <source>
        <dbReference type="Proteomes" id="UP000277766"/>
    </source>
</evidence>
<dbReference type="AlphaFoldDB" id="A0A3S0KH11"/>
<sequence length="140" mass="15088">MPVVWVQHTDAELEDSPEGSPPWQLIPELQAEVTPDDLHIFKTYGDAFAETPLPSELQRLGMSGTVLCGSQSEACETATLWGALHRGDDVQLVQGPHTTLDGEGGGVALPAEQIMALTDLRAQRIRLPDVISTLVQSATF</sequence>
<comment type="caution">
    <text evidence="2">The sequence shown here is derived from an EMBL/GenBank/DDBJ whole genome shotgun (WGS) entry which is preliminary data.</text>
</comment>
<dbReference type="InterPro" id="IPR036380">
    <property type="entry name" value="Isochorismatase-like_sf"/>
</dbReference>